<dbReference type="InterPro" id="IPR006527">
    <property type="entry name" value="F-box-assoc_dom_typ1"/>
</dbReference>
<dbReference type="InterPro" id="IPR050796">
    <property type="entry name" value="SCF_F-box_component"/>
</dbReference>
<dbReference type="AlphaFoldDB" id="A0AAF1B4V0"/>
<dbReference type="Gene3D" id="1.20.1280.50">
    <property type="match status" value="1"/>
</dbReference>
<protein>
    <recommendedName>
        <fullName evidence="1">F-box domain-containing protein</fullName>
    </recommendedName>
</protein>
<dbReference type="InterPro" id="IPR017451">
    <property type="entry name" value="F-box-assoc_interact_dom"/>
</dbReference>
<dbReference type="CDD" id="cd22157">
    <property type="entry name" value="F-box_AtFBW1-like"/>
    <property type="match status" value="1"/>
</dbReference>
<name>A0AAF1B4V0_DAUCS</name>
<reference evidence="2" key="2">
    <citation type="submission" date="2022-03" db="EMBL/GenBank/DDBJ databases">
        <title>Draft title - Genomic analysis of global carrot germplasm unveils the trajectory of domestication and the origin of high carotenoid orange carrot.</title>
        <authorList>
            <person name="Iorizzo M."/>
            <person name="Ellison S."/>
            <person name="Senalik D."/>
            <person name="Macko-Podgorni A."/>
            <person name="Grzebelus D."/>
            <person name="Bostan H."/>
            <person name="Rolling W."/>
            <person name="Curaba J."/>
            <person name="Simon P."/>
        </authorList>
    </citation>
    <scope>NUCLEOTIDE SEQUENCE</scope>
    <source>
        <tissue evidence="2">Leaf</tissue>
    </source>
</reference>
<dbReference type="Pfam" id="PF07734">
    <property type="entry name" value="FBA_1"/>
    <property type="match status" value="1"/>
</dbReference>
<evidence type="ECO:0000313" key="2">
    <source>
        <dbReference type="EMBL" id="WOH06694.1"/>
    </source>
</evidence>
<evidence type="ECO:0000259" key="1">
    <source>
        <dbReference type="SMART" id="SM00256"/>
    </source>
</evidence>
<proteinExistence type="predicted"/>
<keyword evidence="3" id="KW-1185">Reference proteome</keyword>
<dbReference type="Pfam" id="PF00646">
    <property type="entry name" value="F-box"/>
    <property type="match status" value="1"/>
</dbReference>
<dbReference type="PANTHER" id="PTHR31672">
    <property type="entry name" value="BNACNNG10540D PROTEIN"/>
    <property type="match status" value="1"/>
</dbReference>
<gene>
    <name evidence="2" type="ORF">DCAR_0626122</name>
</gene>
<sequence>MLTCPTLISCSGHADLNEPSHCPMDSVFQILLRLPVKHLLRCRCVCKPWCSLIDSTNFVNKHLQRNTECNPDSGIIFKALPEGNNFYLANVDSLNDLAVMEISDPLKTQLSGAEFVGTCNGVVCLWQNDIDILLWNPATKKVRVLPTPTNIPIPFMLMGSDAVGFGYDHLNDDYKVVRTVDSQLQGIMVSVYSLKSNSWSRAETITNRIRLRMNFGLFVNGALYWLATKGPHIIVAFDLSVEKHRELPLPDGVNKTDSYHLSLIVFNGCVCLIDHYPGSRTDIWMKSNNGLENSWSKFLALEQPGILGAFNFVWPIAFSKIQNNILLAVNADKFKFMWYDIERNEVKNAVIHGIPVRFASLAYTESLVSFTYDFKPEAEELLKVYTYM</sequence>
<dbReference type="InterPro" id="IPR001810">
    <property type="entry name" value="F-box_dom"/>
</dbReference>
<organism evidence="2 3">
    <name type="scientific">Daucus carota subsp. sativus</name>
    <name type="common">Carrot</name>
    <dbReference type="NCBI Taxonomy" id="79200"/>
    <lineage>
        <taxon>Eukaryota</taxon>
        <taxon>Viridiplantae</taxon>
        <taxon>Streptophyta</taxon>
        <taxon>Embryophyta</taxon>
        <taxon>Tracheophyta</taxon>
        <taxon>Spermatophyta</taxon>
        <taxon>Magnoliopsida</taxon>
        <taxon>eudicotyledons</taxon>
        <taxon>Gunneridae</taxon>
        <taxon>Pentapetalae</taxon>
        <taxon>asterids</taxon>
        <taxon>campanulids</taxon>
        <taxon>Apiales</taxon>
        <taxon>Apiaceae</taxon>
        <taxon>Apioideae</taxon>
        <taxon>Scandiceae</taxon>
        <taxon>Daucinae</taxon>
        <taxon>Daucus</taxon>
        <taxon>Daucus sect. Daucus</taxon>
    </lineage>
</organism>
<dbReference type="EMBL" id="CP093348">
    <property type="protein sequence ID" value="WOH06694.1"/>
    <property type="molecule type" value="Genomic_DNA"/>
</dbReference>
<dbReference type="SMART" id="SM00256">
    <property type="entry name" value="FBOX"/>
    <property type="match status" value="1"/>
</dbReference>
<accession>A0AAF1B4V0</accession>
<feature type="domain" description="F-box" evidence="1">
    <location>
        <begin position="22"/>
        <end position="62"/>
    </location>
</feature>
<dbReference type="Proteomes" id="UP000077755">
    <property type="component" value="Chromosome 6"/>
</dbReference>
<evidence type="ECO:0000313" key="3">
    <source>
        <dbReference type="Proteomes" id="UP000077755"/>
    </source>
</evidence>
<dbReference type="SUPFAM" id="SSF81383">
    <property type="entry name" value="F-box domain"/>
    <property type="match status" value="1"/>
</dbReference>
<dbReference type="NCBIfam" id="TIGR01640">
    <property type="entry name" value="F_box_assoc_1"/>
    <property type="match status" value="1"/>
</dbReference>
<dbReference type="InterPro" id="IPR036047">
    <property type="entry name" value="F-box-like_dom_sf"/>
</dbReference>
<reference evidence="2" key="1">
    <citation type="journal article" date="2016" name="Nat. Genet.">
        <title>A high-quality carrot genome assembly provides new insights into carotenoid accumulation and asterid genome evolution.</title>
        <authorList>
            <person name="Iorizzo M."/>
            <person name="Ellison S."/>
            <person name="Senalik D."/>
            <person name="Zeng P."/>
            <person name="Satapoomin P."/>
            <person name="Huang J."/>
            <person name="Bowman M."/>
            <person name="Iovene M."/>
            <person name="Sanseverino W."/>
            <person name="Cavagnaro P."/>
            <person name="Yildiz M."/>
            <person name="Macko-Podgorni A."/>
            <person name="Moranska E."/>
            <person name="Grzebelus E."/>
            <person name="Grzebelus D."/>
            <person name="Ashrafi H."/>
            <person name="Zheng Z."/>
            <person name="Cheng S."/>
            <person name="Spooner D."/>
            <person name="Van Deynze A."/>
            <person name="Simon P."/>
        </authorList>
    </citation>
    <scope>NUCLEOTIDE SEQUENCE</scope>
    <source>
        <tissue evidence="2">Leaf</tissue>
    </source>
</reference>
<dbReference type="PANTHER" id="PTHR31672:SF13">
    <property type="entry name" value="F-BOX PROTEIN CPR30-LIKE"/>
    <property type="match status" value="1"/>
</dbReference>